<protein>
    <recommendedName>
        <fullName evidence="12">Cucumisin-like</fullName>
    </recommendedName>
</protein>
<evidence type="ECO:0000259" key="9">
    <source>
        <dbReference type="Pfam" id="PF17766"/>
    </source>
</evidence>
<evidence type="ECO:0000256" key="5">
    <source>
        <dbReference type="ARBA" id="ARBA00022801"/>
    </source>
</evidence>
<feature type="domain" description="Subtilisin-like protease fibronectin type-III" evidence="9">
    <location>
        <begin position="183"/>
        <end position="278"/>
    </location>
</feature>
<dbReference type="PANTHER" id="PTHR10795">
    <property type="entry name" value="PROPROTEIN CONVERTASE SUBTILISIN/KEXIN"/>
    <property type="match status" value="1"/>
</dbReference>
<gene>
    <name evidence="10" type="ORF">V8G54_013349</name>
</gene>
<feature type="non-terminal residue" evidence="10">
    <location>
        <position position="1"/>
    </location>
</feature>
<dbReference type="PROSITE" id="PS51892">
    <property type="entry name" value="SUBTILASE"/>
    <property type="match status" value="1"/>
</dbReference>
<dbReference type="Proteomes" id="UP001374535">
    <property type="component" value="Chromosome 4"/>
</dbReference>
<dbReference type="InterPro" id="IPR041469">
    <property type="entry name" value="Subtilisin-like_FN3"/>
</dbReference>
<dbReference type="InterPro" id="IPR036852">
    <property type="entry name" value="Peptidase_S8/S53_dom_sf"/>
</dbReference>
<comment type="caution">
    <text evidence="7">Lacks conserved residue(s) required for the propagation of feature annotation.</text>
</comment>
<keyword evidence="3" id="KW-0645">Protease</keyword>
<comment type="similarity">
    <text evidence="2 7">Belongs to the peptidase S8 family.</text>
</comment>
<dbReference type="EMBL" id="CP144697">
    <property type="protein sequence ID" value="WVZ15783.1"/>
    <property type="molecule type" value="Genomic_DNA"/>
</dbReference>
<dbReference type="InterPro" id="IPR023828">
    <property type="entry name" value="Peptidase_S8_Ser-AS"/>
</dbReference>
<name>A0AAQ3S476_VIGMU</name>
<proteinExistence type="inferred from homology"/>
<feature type="domain" description="Peptidase S8/S53" evidence="8">
    <location>
        <begin position="16"/>
        <end position="126"/>
    </location>
</feature>
<dbReference type="Gene3D" id="2.60.40.2310">
    <property type="match status" value="1"/>
</dbReference>
<dbReference type="InterPro" id="IPR045051">
    <property type="entry name" value="SBT"/>
</dbReference>
<keyword evidence="11" id="KW-1185">Reference proteome</keyword>
<organism evidence="10 11">
    <name type="scientific">Vigna mungo</name>
    <name type="common">Black gram</name>
    <name type="synonym">Phaseolus mungo</name>
    <dbReference type="NCBI Taxonomy" id="3915"/>
    <lineage>
        <taxon>Eukaryota</taxon>
        <taxon>Viridiplantae</taxon>
        <taxon>Streptophyta</taxon>
        <taxon>Embryophyta</taxon>
        <taxon>Tracheophyta</taxon>
        <taxon>Spermatophyta</taxon>
        <taxon>Magnoliopsida</taxon>
        <taxon>eudicotyledons</taxon>
        <taxon>Gunneridae</taxon>
        <taxon>Pentapetalae</taxon>
        <taxon>rosids</taxon>
        <taxon>fabids</taxon>
        <taxon>Fabales</taxon>
        <taxon>Fabaceae</taxon>
        <taxon>Papilionoideae</taxon>
        <taxon>50 kb inversion clade</taxon>
        <taxon>NPAAA clade</taxon>
        <taxon>indigoferoid/millettioid clade</taxon>
        <taxon>Phaseoleae</taxon>
        <taxon>Vigna</taxon>
    </lineage>
</organism>
<reference evidence="10 11" key="1">
    <citation type="journal article" date="2023" name="Life. Sci Alliance">
        <title>Evolutionary insights into 3D genome organization and epigenetic landscape of Vigna mungo.</title>
        <authorList>
            <person name="Junaid A."/>
            <person name="Singh B."/>
            <person name="Bhatia S."/>
        </authorList>
    </citation>
    <scope>NUCLEOTIDE SEQUENCE [LARGE SCALE GENOMIC DNA]</scope>
    <source>
        <strain evidence="10">Urdbean</strain>
    </source>
</reference>
<dbReference type="SUPFAM" id="SSF52743">
    <property type="entry name" value="Subtilisin-like"/>
    <property type="match status" value="1"/>
</dbReference>
<dbReference type="PROSITE" id="PS00138">
    <property type="entry name" value="SUBTILASE_SER"/>
    <property type="match status" value="1"/>
</dbReference>
<sequence>NPAATIFKSYEGQDSSAPYIAPFSSRGLNKVTPNILKPDIAAPGVEILAAWSPISPISAVKGERRVSNLNIISGTSMACPHVTAAAAYVKSFHPKCNIITKFVRSLFSATPMNPALDVEAEFAYGAGQINPLKAVNPGLVYDAGEYDYISFLCGEGYSSLALGIITGDNSTCTSANKKGSVFNLNLPSFVLSTDGSSHNNVTFGRTVTNVGSATSKYRATITAHPSSLNVQVLPNVLAFSSLGQRLSFTLKIEGNIDADSVSFDLTWDDGTFKARSPGIVYVG</sequence>
<dbReference type="InterPro" id="IPR000209">
    <property type="entry name" value="Peptidase_S8/S53_dom"/>
</dbReference>
<evidence type="ECO:0000256" key="2">
    <source>
        <dbReference type="ARBA" id="ARBA00011073"/>
    </source>
</evidence>
<dbReference type="Pfam" id="PF17766">
    <property type="entry name" value="fn3_6"/>
    <property type="match status" value="1"/>
</dbReference>
<accession>A0AAQ3S476</accession>
<evidence type="ECO:0000256" key="1">
    <source>
        <dbReference type="ARBA" id="ARBA00004613"/>
    </source>
</evidence>
<evidence type="ECO:0000313" key="10">
    <source>
        <dbReference type="EMBL" id="WVZ15783.1"/>
    </source>
</evidence>
<evidence type="ECO:0000256" key="4">
    <source>
        <dbReference type="ARBA" id="ARBA00022729"/>
    </source>
</evidence>
<evidence type="ECO:0008006" key="12">
    <source>
        <dbReference type="Google" id="ProtNLM"/>
    </source>
</evidence>
<evidence type="ECO:0000256" key="3">
    <source>
        <dbReference type="ARBA" id="ARBA00022670"/>
    </source>
</evidence>
<comment type="subcellular location">
    <subcellularLocation>
        <location evidence="1">Secreted</location>
    </subcellularLocation>
</comment>
<dbReference type="Gene3D" id="3.40.50.200">
    <property type="entry name" value="Peptidase S8/S53 domain"/>
    <property type="match status" value="1"/>
</dbReference>
<evidence type="ECO:0000313" key="11">
    <source>
        <dbReference type="Proteomes" id="UP001374535"/>
    </source>
</evidence>
<dbReference type="AlphaFoldDB" id="A0AAQ3S476"/>
<evidence type="ECO:0000256" key="6">
    <source>
        <dbReference type="ARBA" id="ARBA00022825"/>
    </source>
</evidence>
<dbReference type="GO" id="GO:0004252">
    <property type="term" value="F:serine-type endopeptidase activity"/>
    <property type="evidence" value="ECO:0007669"/>
    <property type="project" value="InterPro"/>
</dbReference>
<keyword evidence="4" id="KW-0732">Signal</keyword>
<keyword evidence="6" id="KW-0720">Serine protease</keyword>
<dbReference type="GO" id="GO:0005576">
    <property type="term" value="C:extracellular region"/>
    <property type="evidence" value="ECO:0007669"/>
    <property type="project" value="UniProtKB-SubCell"/>
</dbReference>
<evidence type="ECO:0000256" key="7">
    <source>
        <dbReference type="PROSITE-ProRule" id="PRU01240"/>
    </source>
</evidence>
<dbReference type="GO" id="GO:0006508">
    <property type="term" value="P:proteolysis"/>
    <property type="evidence" value="ECO:0007669"/>
    <property type="project" value="UniProtKB-KW"/>
</dbReference>
<dbReference type="Pfam" id="PF00082">
    <property type="entry name" value="Peptidase_S8"/>
    <property type="match status" value="1"/>
</dbReference>
<keyword evidence="5" id="KW-0378">Hydrolase</keyword>
<evidence type="ECO:0000259" key="8">
    <source>
        <dbReference type="Pfam" id="PF00082"/>
    </source>
</evidence>